<evidence type="ECO:0000313" key="1">
    <source>
        <dbReference type="EMBL" id="MFC6091755.1"/>
    </source>
</evidence>
<dbReference type="EMBL" id="JBHSQO010000021">
    <property type="protein sequence ID" value="MFC6091755.1"/>
    <property type="molecule type" value="Genomic_DNA"/>
</dbReference>
<protein>
    <submittedName>
        <fullName evidence="1">Helix-turn-helix domain-containing protein</fullName>
    </submittedName>
</protein>
<accession>A0ABW1P8Q8</accession>
<reference evidence="2" key="1">
    <citation type="journal article" date="2019" name="Int. J. Syst. Evol. Microbiol.">
        <title>The Global Catalogue of Microorganisms (GCM) 10K type strain sequencing project: providing services to taxonomists for standard genome sequencing and annotation.</title>
        <authorList>
            <consortium name="The Broad Institute Genomics Platform"/>
            <consortium name="The Broad Institute Genome Sequencing Center for Infectious Disease"/>
            <person name="Wu L."/>
            <person name="Ma J."/>
        </authorList>
    </citation>
    <scope>NUCLEOTIDE SEQUENCE [LARGE SCALE GENOMIC DNA]</scope>
    <source>
        <strain evidence="2">CGMCC 4.7246</strain>
    </source>
</reference>
<dbReference type="InterPro" id="IPR010982">
    <property type="entry name" value="Lambda_DNA-bd_dom_sf"/>
</dbReference>
<organism evidence="1 2">
    <name type="scientific">Saccharothrix lopnurensis</name>
    <dbReference type="NCBI Taxonomy" id="1670621"/>
    <lineage>
        <taxon>Bacteria</taxon>
        <taxon>Bacillati</taxon>
        <taxon>Actinomycetota</taxon>
        <taxon>Actinomycetes</taxon>
        <taxon>Pseudonocardiales</taxon>
        <taxon>Pseudonocardiaceae</taxon>
        <taxon>Saccharothrix</taxon>
    </lineage>
</organism>
<dbReference type="RefSeq" id="WP_380638057.1">
    <property type="nucleotide sequence ID" value="NZ_JBHSQO010000021.1"/>
</dbReference>
<dbReference type="SUPFAM" id="SSF47413">
    <property type="entry name" value="lambda repressor-like DNA-binding domains"/>
    <property type="match status" value="1"/>
</dbReference>
<evidence type="ECO:0000313" key="2">
    <source>
        <dbReference type="Proteomes" id="UP001596220"/>
    </source>
</evidence>
<name>A0ABW1P8Q8_9PSEU</name>
<keyword evidence="2" id="KW-1185">Reference proteome</keyword>
<gene>
    <name evidence="1" type="ORF">ACFP3R_21010</name>
</gene>
<sequence length="88" mass="9670">MSYTIRLRGEAFLAALRKARFFSDYSLAREMQVNRSTVTRVLAGRLRPGPAFIAGALTALAPLTFDDLFAIEQVQPAATGTPAVSRRR</sequence>
<comment type="caution">
    <text evidence="1">The sequence shown here is derived from an EMBL/GenBank/DDBJ whole genome shotgun (WGS) entry which is preliminary data.</text>
</comment>
<proteinExistence type="predicted"/>
<dbReference type="Proteomes" id="UP001596220">
    <property type="component" value="Unassembled WGS sequence"/>
</dbReference>